<keyword evidence="2" id="KW-1185">Reference proteome</keyword>
<dbReference type="EMBL" id="PPHD01030673">
    <property type="protein sequence ID" value="POI26067.1"/>
    <property type="molecule type" value="Genomic_DNA"/>
</dbReference>
<evidence type="ECO:0000313" key="2">
    <source>
        <dbReference type="Proteomes" id="UP000237246"/>
    </source>
</evidence>
<name>A0A2P4SPL7_BAMTH</name>
<sequence>MGTVPSHCCFHMYRAHAFPALSPCCCCPSGCHPLVTTPLWHGAALSHNFTVRNRDSLNLPCPPCHFFAWFPAGTFGCR</sequence>
<dbReference type="AlphaFoldDB" id="A0A2P4SPL7"/>
<evidence type="ECO:0000313" key="1">
    <source>
        <dbReference type="EMBL" id="POI26067.1"/>
    </source>
</evidence>
<reference evidence="1 2" key="1">
    <citation type="submission" date="2018-01" db="EMBL/GenBank/DDBJ databases">
        <title>Comparison of the Chinese Bamboo Partridge and Red Junglefowl genome sequences highlights the importance of demography in genome evolution.</title>
        <authorList>
            <person name="Tiley G.P."/>
            <person name="Kimball R.T."/>
            <person name="Braun E.L."/>
            <person name="Burleigh J.G."/>
        </authorList>
    </citation>
    <scope>NUCLEOTIDE SEQUENCE [LARGE SCALE GENOMIC DNA]</scope>
    <source>
        <strain evidence="1">RTK389</strain>
        <tissue evidence="1">Blood</tissue>
    </source>
</reference>
<accession>A0A2P4SPL7</accession>
<protein>
    <submittedName>
        <fullName evidence="1">Uncharacterized protein</fullName>
    </submittedName>
</protein>
<proteinExistence type="predicted"/>
<gene>
    <name evidence="1" type="ORF">CIB84_010183</name>
</gene>
<comment type="caution">
    <text evidence="1">The sequence shown here is derived from an EMBL/GenBank/DDBJ whole genome shotgun (WGS) entry which is preliminary data.</text>
</comment>
<dbReference type="Proteomes" id="UP000237246">
    <property type="component" value="Unassembled WGS sequence"/>
</dbReference>
<organism evidence="1 2">
    <name type="scientific">Bambusicola thoracicus</name>
    <name type="common">Chinese bamboo-partridge</name>
    <name type="synonym">Perdix thoracica</name>
    <dbReference type="NCBI Taxonomy" id="9083"/>
    <lineage>
        <taxon>Eukaryota</taxon>
        <taxon>Metazoa</taxon>
        <taxon>Chordata</taxon>
        <taxon>Craniata</taxon>
        <taxon>Vertebrata</taxon>
        <taxon>Euteleostomi</taxon>
        <taxon>Archelosauria</taxon>
        <taxon>Archosauria</taxon>
        <taxon>Dinosauria</taxon>
        <taxon>Saurischia</taxon>
        <taxon>Theropoda</taxon>
        <taxon>Coelurosauria</taxon>
        <taxon>Aves</taxon>
        <taxon>Neognathae</taxon>
        <taxon>Galloanserae</taxon>
        <taxon>Galliformes</taxon>
        <taxon>Phasianidae</taxon>
        <taxon>Perdicinae</taxon>
        <taxon>Bambusicola</taxon>
    </lineage>
</organism>